<dbReference type="EMBL" id="LAZR01030867">
    <property type="protein sequence ID" value="KKL55357.1"/>
    <property type="molecule type" value="Genomic_DNA"/>
</dbReference>
<sequence>MVEQTEAQKRASRKQHLKKYGLTPEQYDRLYAAQGGCCALCDTHKRDCRDLDIDHDHVTGRIRGLLCRRCNLSLGLIEKDGDIAKTLAMIHLYLVDPSAKHV</sequence>
<dbReference type="AlphaFoldDB" id="A0A0F9FW55"/>
<dbReference type="InterPro" id="IPR044925">
    <property type="entry name" value="His-Me_finger_sf"/>
</dbReference>
<organism evidence="1">
    <name type="scientific">marine sediment metagenome</name>
    <dbReference type="NCBI Taxonomy" id="412755"/>
    <lineage>
        <taxon>unclassified sequences</taxon>
        <taxon>metagenomes</taxon>
        <taxon>ecological metagenomes</taxon>
    </lineage>
</organism>
<dbReference type="SUPFAM" id="SSF54060">
    <property type="entry name" value="His-Me finger endonucleases"/>
    <property type="match status" value="1"/>
</dbReference>
<accession>A0A0F9FW55</accession>
<comment type="caution">
    <text evidence="1">The sequence shown here is derived from an EMBL/GenBank/DDBJ whole genome shotgun (WGS) entry which is preliminary data.</text>
</comment>
<reference evidence="1" key="1">
    <citation type="journal article" date="2015" name="Nature">
        <title>Complex archaea that bridge the gap between prokaryotes and eukaryotes.</title>
        <authorList>
            <person name="Spang A."/>
            <person name="Saw J.H."/>
            <person name="Jorgensen S.L."/>
            <person name="Zaremba-Niedzwiedzka K."/>
            <person name="Martijn J."/>
            <person name="Lind A.E."/>
            <person name="van Eijk R."/>
            <person name="Schleper C."/>
            <person name="Guy L."/>
            <person name="Ettema T.J."/>
        </authorList>
    </citation>
    <scope>NUCLEOTIDE SEQUENCE</scope>
</reference>
<evidence type="ECO:0008006" key="2">
    <source>
        <dbReference type="Google" id="ProtNLM"/>
    </source>
</evidence>
<gene>
    <name evidence="1" type="ORF">LCGC14_2256180</name>
</gene>
<protein>
    <recommendedName>
        <fullName evidence="2">Recombination endonuclease VII</fullName>
    </recommendedName>
</protein>
<dbReference type="Gene3D" id="3.40.1800.10">
    <property type="entry name" value="His-Me finger endonucleases"/>
    <property type="match status" value="1"/>
</dbReference>
<evidence type="ECO:0000313" key="1">
    <source>
        <dbReference type="EMBL" id="KKL55357.1"/>
    </source>
</evidence>
<dbReference type="InterPro" id="IPR038563">
    <property type="entry name" value="Endonuclease_7_sf"/>
</dbReference>
<proteinExistence type="predicted"/>
<name>A0A0F9FW55_9ZZZZ</name>
<dbReference type="Pfam" id="PF02945">
    <property type="entry name" value="Endonuclease_7"/>
    <property type="match status" value="1"/>
</dbReference>
<dbReference type="InterPro" id="IPR004211">
    <property type="entry name" value="Endonuclease_7"/>
</dbReference>